<organism evidence="1 2">
    <name type="scientific">Trifolium medium</name>
    <dbReference type="NCBI Taxonomy" id="97028"/>
    <lineage>
        <taxon>Eukaryota</taxon>
        <taxon>Viridiplantae</taxon>
        <taxon>Streptophyta</taxon>
        <taxon>Embryophyta</taxon>
        <taxon>Tracheophyta</taxon>
        <taxon>Spermatophyta</taxon>
        <taxon>Magnoliopsida</taxon>
        <taxon>eudicotyledons</taxon>
        <taxon>Gunneridae</taxon>
        <taxon>Pentapetalae</taxon>
        <taxon>rosids</taxon>
        <taxon>fabids</taxon>
        <taxon>Fabales</taxon>
        <taxon>Fabaceae</taxon>
        <taxon>Papilionoideae</taxon>
        <taxon>50 kb inversion clade</taxon>
        <taxon>NPAAA clade</taxon>
        <taxon>Hologalegina</taxon>
        <taxon>IRL clade</taxon>
        <taxon>Trifolieae</taxon>
        <taxon>Trifolium</taxon>
    </lineage>
</organism>
<comment type="caution">
    <text evidence="1">The sequence shown here is derived from an EMBL/GenBank/DDBJ whole genome shotgun (WGS) entry which is preliminary data.</text>
</comment>
<name>A0A392U6I6_9FABA</name>
<dbReference type="AlphaFoldDB" id="A0A392U6I6"/>
<dbReference type="EMBL" id="LXQA010749379">
    <property type="protein sequence ID" value="MCI69103.1"/>
    <property type="molecule type" value="Genomic_DNA"/>
</dbReference>
<protein>
    <submittedName>
        <fullName evidence="1">Envelope-like protein</fullName>
    </submittedName>
</protein>
<sequence length="73" mass="8532">AHRWNFVFHRRLALERELSKEAEKNADVMKLIEKAGLKKTVLGIGECYEKLVKEFPVNILDDCDNPISKEYLK</sequence>
<feature type="non-terminal residue" evidence="1">
    <location>
        <position position="1"/>
    </location>
</feature>
<evidence type="ECO:0000313" key="2">
    <source>
        <dbReference type="Proteomes" id="UP000265520"/>
    </source>
</evidence>
<reference evidence="1 2" key="1">
    <citation type="journal article" date="2018" name="Front. Plant Sci.">
        <title>Red Clover (Trifolium pratense) and Zigzag Clover (T. medium) - A Picture of Genomic Similarities and Differences.</title>
        <authorList>
            <person name="Dluhosova J."/>
            <person name="Istvanek J."/>
            <person name="Nedelnik J."/>
            <person name="Repkova J."/>
        </authorList>
    </citation>
    <scope>NUCLEOTIDE SEQUENCE [LARGE SCALE GENOMIC DNA]</scope>
    <source>
        <strain evidence="2">cv. 10/8</strain>
        <tissue evidence="1">Leaf</tissue>
    </source>
</reference>
<proteinExistence type="predicted"/>
<feature type="non-terminal residue" evidence="1">
    <location>
        <position position="73"/>
    </location>
</feature>
<keyword evidence="2" id="KW-1185">Reference proteome</keyword>
<evidence type="ECO:0000313" key="1">
    <source>
        <dbReference type="EMBL" id="MCI69103.1"/>
    </source>
</evidence>
<dbReference type="Proteomes" id="UP000265520">
    <property type="component" value="Unassembled WGS sequence"/>
</dbReference>
<accession>A0A392U6I6</accession>